<gene>
    <name evidence="1" type="ORF">ACFOM8_16685</name>
</gene>
<dbReference type="SUPFAM" id="SSF53474">
    <property type="entry name" value="alpha/beta-Hydrolases"/>
    <property type="match status" value="1"/>
</dbReference>
<proteinExistence type="predicted"/>
<dbReference type="GO" id="GO:0016787">
    <property type="term" value="F:hydrolase activity"/>
    <property type="evidence" value="ECO:0007669"/>
    <property type="project" value="UniProtKB-KW"/>
</dbReference>
<dbReference type="EC" id="3.4.-.-" evidence="1"/>
<dbReference type="Gene3D" id="3.40.50.1820">
    <property type="entry name" value="alpha/beta hydrolase"/>
    <property type="match status" value="1"/>
</dbReference>
<dbReference type="EMBL" id="JBHRXY010000019">
    <property type="protein sequence ID" value="MFC3631080.1"/>
    <property type="molecule type" value="Genomic_DNA"/>
</dbReference>
<reference evidence="2" key="1">
    <citation type="journal article" date="2019" name="Int. J. Syst. Evol. Microbiol.">
        <title>The Global Catalogue of Microorganisms (GCM) 10K type strain sequencing project: providing services to taxonomists for standard genome sequencing and annotation.</title>
        <authorList>
            <consortium name="The Broad Institute Genomics Platform"/>
            <consortium name="The Broad Institute Genome Sequencing Center for Infectious Disease"/>
            <person name="Wu L."/>
            <person name="Ma J."/>
        </authorList>
    </citation>
    <scope>NUCLEOTIDE SEQUENCE [LARGE SCALE GENOMIC DNA]</scope>
    <source>
        <strain evidence="2">KCTC 42473</strain>
    </source>
</reference>
<dbReference type="NCBIfam" id="NF047337">
    <property type="entry name" value="hydrolase_RcgR"/>
    <property type="match status" value="1"/>
</dbReference>
<name>A0ABV7U7S5_9RHOB</name>
<dbReference type="InterPro" id="IPR029058">
    <property type="entry name" value="AB_hydrolase_fold"/>
</dbReference>
<protein>
    <submittedName>
        <fullName evidence="1">Alpha/beta hydrolase family protein</fullName>
        <ecNumber evidence="1">3.4.-.-</ecNumber>
    </submittedName>
</protein>
<sequence length="335" mass="37416">MYHSWLDRWDERRAQRGEEGKKATDFVLASELAFPRAGSVASVADFCDLADQAVADPSYFDEPIGPDISIEARNGWISFPSDIATETNENNTAFAKITTGRSLDQALVVFHHWNARSRNDLLARFFSRQGVTVVEIALPYHLERKRPASFHADYMLSANLGRTIRSVKQAVLDGRKLIRWLRAEGYKGISVLGISLGSWVAGLIAAHDITVKKAALFLTAGSLADMVWTGRATQSIRESLESKINLRDLNRAWGPLNLENYTDKLARPDLDILIVLALRDKVVLPELSKRFVDRLKDAGATLDILEANCGHYSLSIPPYVILSGLKLRALLRRYP</sequence>
<evidence type="ECO:0000313" key="1">
    <source>
        <dbReference type="EMBL" id="MFC3631080.1"/>
    </source>
</evidence>
<keyword evidence="1" id="KW-0378">Hydrolase</keyword>
<comment type="caution">
    <text evidence="1">The sequence shown here is derived from an EMBL/GenBank/DDBJ whole genome shotgun (WGS) entry which is preliminary data.</text>
</comment>
<accession>A0ABV7U7S5</accession>
<organism evidence="1 2">
    <name type="scientific">Paracoccus angustae</name>
    <dbReference type="NCBI Taxonomy" id="1671480"/>
    <lineage>
        <taxon>Bacteria</taxon>
        <taxon>Pseudomonadati</taxon>
        <taxon>Pseudomonadota</taxon>
        <taxon>Alphaproteobacteria</taxon>
        <taxon>Rhodobacterales</taxon>
        <taxon>Paracoccaceae</taxon>
        <taxon>Paracoccus</taxon>
    </lineage>
</organism>
<dbReference type="Proteomes" id="UP001595539">
    <property type="component" value="Unassembled WGS sequence"/>
</dbReference>
<evidence type="ECO:0000313" key="2">
    <source>
        <dbReference type="Proteomes" id="UP001595539"/>
    </source>
</evidence>
<dbReference type="InterPro" id="IPR058111">
    <property type="entry name" value="RcgR-like"/>
</dbReference>
<keyword evidence="2" id="KW-1185">Reference proteome</keyword>